<dbReference type="InterPro" id="IPR052982">
    <property type="entry name" value="SRP1/TIP1-like"/>
</dbReference>
<organism evidence="5 6">
    <name type="scientific">Psilocybe cf. subviscida</name>
    <dbReference type="NCBI Taxonomy" id="2480587"/>
    <lineage>
        <taxon>Eukaryota</taxon>
        <taxon>Fungi</taxon>
        <taxon>Dikarya</taxon>
        <taxon>Basidiomycota</taxon>
        <taxon>Agaricomycotina</taxon>
        <taxon>Agaricomycetes</taxon>
        <taxon>Agaricomycetidae</taxon>
        <taxon>Agaricales</taxon>
        <taxon>Agaricineae</taxon>
        <taxon>Strophariaceae</taxon>
        <taxon>Psilocybe</taxon>
    </lineage>
</organism>
<dbReference type="Pfam" id="PF10342">
    <property type="entry name" value="Kre9_KNH"/>
    <property type="match status" value="1"/>
</dbReference>
<dbReference type="PANTHER" id="PTHR40633:SF1">
    <property type="entry name" value="GPI ANCHORED SERINE-THREONINE RICH PROTEIN (AFU_ORTHOLOGUE AFUA_1G03630)"/>
    <property type="match status" value="1"/>
</dbReference>
<feature type="compositionally biased region" description="Polar residues" evidence="2">
    <location>
        <begin position="172"/>
        <end position="181"/>
    </location>
</feature>
<protein>
    <recommendedName>
        <fullName evidence="4">Yeast cell wall synthesis Kre9/Knh1-like N-terminal domain-containing protein</fullName>
    </recommendedName>
</protein>
<evidence type="ECO:0000313" key="5">
    <source>
        <dbReference type="EMBL" id="KAF5316284.1"/>
    </source>
</evidence>
<dbReference type="InterPro" id="IPR018466">
    <property type="entry name" value="Kre9/Knh1-like_N"/>
</dbReference>
<dbReference type="AlphaFoldDB" id="A0A8H5B457"/>
<feature type="chain" id="PRO_5034339229" description="Yeast cell wall synthesis Kre9/Knh1-like N-terminal domain-containing protein" evidence="3">
    <location>
        <begin position="22"/>
        <end position="250"/>
    </location>
</feature>
<keyword evidence="6" id="KW-1185">Reference proteome</keyword>
<evidence type="ECO:0000256" key="1">
    <source>
        <dbReference type="ARBA" id="ARBA00022729"/>
    </source>
</evidence>
<dbReference type="OrthoDB" id="2432613at2759"/>
<sequence length="250" mass="24777">MFSRNVFTALLALSAPLSAFADVTPSEPGPGDVFNVGQPCNIVWTGDRPDSGVSWKNMAIELMTGDNFNMVHITTVATGQDGSVDGKFSYTCPEVTPNSAIYFYQFTAPGAINATWTTRFTLASATGATTPPANANQPGAGGAAIPWGVGALVDPSKAVAAPIRGAAPAGSVTPSGSGSANATVAPSTPVAAPTTLIGSSTKLLTTPSSTPKSTAATSSGAATPTSGAGMLSVDARIGLGAVAFLAAVLL</sequence>
<dbReference type="Proteomes" id="UP000567179">
    <property type="component" value="Unassembled WGS sequence"/>
</dbReference>
<evidence type="ECO:0000256" key="3">
    <source>
        <dbReference type="SAM" id="SignalP"/>
    </source>
</evidence>
<comment type="caution">
    <text evidence="5">The sequence shown here is derived from an EMBL/GenBank/DDBJ whole genome shotgun (WGS) entry which is preliminary data.</text>
</comment>
<proteinExistence type="predicted"/>
<evidence type="ECO:0000259" key="4">
    <source>
        <dbReference type="Pfam" id="PF10342"/>
    </source>
</evidence>
<feature type="signal peptide" evidence="3">
    <location>
        <begin position="1"/>
        <end position="21"/>
    </location>
</feature>
<accession>A0A8H5B457</accession>
<keyword evidence="1 3" id="KW-0732">Signal</keyword>
<dbReference type="PANTHER" id="PTHR40633">
    <property type="entry name" value="MATRIX PROTEIN, PUTATIVE (AFU_ORTHOLOGUE AFUA_8G05410)-RELATED"/>
    <property type="match status" value="1"/>
</dbReference>
<reference evidence="5 6" key="1">
    <citation type="journal article" date="2020" name="ISME J.">
        <title>Uncovering the hidden diversity of litter-decomposition mechanisms in mushroom-forming fungi.</title>
        <authorList>
            <person name="Floudas D."/>
            <person name="Bentzer J."/>
            <person name="Ahren D."/>
            <person name="Johansson T."/>
            <person name="Persson P."/>
            <person name="Tunlid A."/>
        </authorList>
    </citation>
    <scope>NUCLEOTIDE SEQUENCE [LARGE SCALE GENOMIC DNA]</scope>
    <source>
        <strain evidence="5 6">CBS 101986</strain>
    </source>
</reference>
<feature type="region of interest" description="Disordered" evidence="2">
    <location>
        <begin position="166"/>
        <end position="227"/>
    </location>
</feature>
<gene>
    <name evidence="5" type="ORF">D9619_006814</name>
</gene>
<evidence type="ECO:0000313" key="6">
    <source>
        <dbReference type="Proteomes" id="UP000567179"/>
    </source>
</evidence>
<feature type="compositionally biased region" description="Low complexity" evidence="2">
    <location>
        <begin position="182"/>
        <end position="227"/>
    </location>
</feature>
<feature type="domain" description="Yeast cell wall synthesis Kre9/Knh1-like N-terminal" evidence="4">
    <location>
        <begin position="28"/>
        <end position="122"/>
    </location>
</feature>
<dbReference type="EMBL" id="JAACJJ010000042">
    <property type="protein sequence ID" value="KAF5316284.1"/>
    <property type="molecule type" value="Genomic_DNA"/>
</dbReference>
<evidence type="ECO:0000256" key="2">
    <source>
        <dbReference type="SAM" id="MobiDB-lite"/>
    </source>
</evidence>
<name>A0A8H5B457_9AGAR</name>